<dbReference type="OMA" id="NSRCARF"/>
<organism evidence="1 2">
    <name type="scientific">Armillaria ostoyae</name>
    <name type="common">Armillaria root rot fungus</name>
    <dbReference type="NCBI Taxonomy" id="47428"/>
    <lineage>
        <taxon>Eukaryota</taxon>
        <taxon>Fungi</taxon>
        <taxon>Dikarya</taxon>
        <taxon>Basidiomycota</taxon>
        <taxon>Agaricomycotina</taxon>
        <taxon>Agaricomycetes</taxon>
        <taxon>Agaricomycetidae</taxon>
        <taxon>Agaricales</taxon>
        <taxon>Marasmiineae</taxon>
        <taxon>Physalacriaceae</taxon>
        <taxon>Armillaria</taxon>
    </lineage>
</organism>
<protein>
    <recommendedName>
        <fullName evidence="3">F-box domain-containing protein</fullName>
    </recommendedName>
</protein>
<dbReference type="Proteomes" id="UP000219338">
    <property type="component" value="Unassembled WGS sequence"/>
</dbReference>
<evidence type="ECO:0000313" key="1">
    <source>
        <dbReference type="EMBL" id="SJK99181.1"/>
    </source>
</evidence>
<reference evidence="2" key="1">
    <citation type="journal article" date="2017" name="Nat. Ecol. Evol.">
        <title>Genome expansion and lineage-specific genetic innovations in the forest pathogenic fungi Armillaria.</title>
        <authorList>
            <person name="Sipos G."/>
            <person name="Prasanna A.N."/>
            <person name="Walter M.C."/>
            <person name="O'Connor E."/>
            <person name="Balint B."/>
            <person name="Krizsan K."/>
            <person name="Kiss B."/>
            <person name="Hess J."/>
            <person name="Varga T."/>
            <person name="Slot J."/>
            <person name="Riley R."/>
            <person name="Boka B."/>
            <person name="Rigling D."/>
            <person name="Barry K."/>
            <person name="Lee J."/>
            <person name="Mihaltcheva S."/>
            <person name="LaButti K."/>
            <person name="Lipzen A."/>
            <person name="Waldron R."/>
            <person name="Moloney N.M."/>
            <person name="Sperisen C."/>
            <person name="Kredics L."/>
            <person name="Vagvoelgyi C."/>
            <person name="Patrignani A."/>
            <person name="Fitzpatrick D."/>
            <person name="Nagy I."/>
            <person name="Doyle S."/>
            <person name="Anderson J.B."/>
            <person name="Grigoriev I.V."/>
            <person name="Gueldener U."/>
            <person name="Muensterkoetter M."/>
            <person name="Nagy L.G."/>
        </authorList>
    </citation>
    <scope>NUCLEOTIDE SEQUENCE [LARGE SCALE GENOMIC DNA]</scope>
    <source>
        <strain evidence="2">C18/9</strain>
    </source>
</reference>
<dbReference type="AlphaFoldDB" id="A0A284QS14"/>
<name>A0A284QS14_ARMOS</name>
<evidence type="ECO:0000313" key="2">
    <source>
        <dbReference type="Proteomes" id="UP000219338"/>
    </source>
</evidence>
<accession>A0A284QS14</accession>
<gene>
    <name evidence="1" type="ORF">ARMOST_02471</name>
</gene>
<dbReference type="EMBL" id="FUEG01000001">
    <property type="protein sequence ID" value="SJK99181.1"/>
    <property type="molecule type" value="Genomic_DNA"/>
</dbReference>
<proteinExistence type="predicted"/>
<keyword evidence="2" id="KW-1185">Reference proteome</keyword>
<sequence>MAALCSELYDLIIDHLADDIPALTACSLVSRTFLPRCQHHLFRHVTFYPSDNRCARFFADKAPLVEELTIFERRLPGNKGMRTDAWTEALPRVLPLLISLRRVKFSGQMYLDARHRVRTGVQGVLAQLTSLTLDGVFFSSLAELASFFGCVPRLKRLAMNVITVGRGDDDDEACEGGLCKELEMLKVGIGHLRARWMCFLFGRDGVISLENLRELVFPVTSEVDSWMPGMHELFGRAPRLEKAMLLDWRGSHQNLDYITPVPDISNLRFLTVFVPLAYTDRYEVRRALVHKITKVDTADTAISALDWTRRMLDTGMRLEEVTLIVNASSVVDGEATREAWARLLRPNVVVRVEGECSETIRACLGCASVEPAEGREAFYEL</sequence>
<evidence type="ECO:0008006" key="3">
    <source>
        <dbReference type="Google" id="ProtNLM"/>
    </source>
</evidence>
<dbReference type="OrthoDB" id="2788229at2759"/>